<name>A0A1M6Y3E7_9FIRM</name>
<reference evidence="2 3" key="1">
    <citation type="submission" date="2016-11" db="EMBL/GenBank/DDBJ databases">
        <authorList>
            <person name="Jaros S."/>
            <person name="Januszkiewicz K."/>
            <person name="Wedrychowicz H."/>
        </authorList>
    </citation>
    <scope>NUCLEOTIDE SEQUENCE [LARGE SCALE GENOMIC DNA]</scope>
    <source>
        <strain evidence="2 3">DSM 14214</strain>
    </source>
</reference>
<dbReference type="Gene3D" id="3.40.50.1110">
    <property type="entry name" value="SGNH hydrolase"/>
    <property type="match status" value="1"/>
</dbReference>
<dbReference type="OrthoDB" id="1650541at2"/>
<evidence type="ECO:0000313" key="2">
    <source>
        <dbReference type="EMBL" id="SHL12708.1"/>
    </source>
</evidence>
<accession>A0A1M6Y3E7</accession>
<gene>
    <name evidence="2" type="ORF">SAMN02745138_02914</name>
</gene>
<keyword evidence="3" id="KW-1185">Reference proteome</keyword>
<dbReference type="RefSeq" id="WP_072852977.1">
    <property type="nucleotide sequence ID" value="NZ_FRAH01000069.1"/>
</dbReference>
<feature type="domain" description="SGNH hydrolase-type esterase" evidence="1">
    <location>
        <begin position="155"/>
        <end position="266"/>
    </location>
</feature>
<dbReference type="SUPFAM" id="SSF52266">
    <property type="entry name" value="SGNH hydrolase"/>
    <property type="match status" value="1"/>
</dbReference>
<evidence type="ECO:0000259" key="1">
    <source>
        <dbReference type="Pfam" id="PF13472"/>
    </source>
</evidence>
<dbReference type="Pfam" id="PF13472">
    <property type="entry name" value="Lipase_GDSL_2"/>
    <property type="match status" value="1"/>
</dbReference>
<dbReference type="InterPro" id="IPR036514">
    <property type="entry name" value="SGNH_hydro_sf"/>
</dbReference>
<dbReference type="Proteomes" id="UP000183975">
    <property type="component" value="Unassembled WGS sequence"/>
</dbReference>
<sequence length="284" mass="32118">MRKFKYPLLLLLVLSVVAAEGYGQYVRVQGAVEMNDGKFHPGVAYACMDLKNRMQNSGKTESAWNVIVGQEQETEAEEWPVREFETVDQSYFDDALFIGDSRMVGMSEYSGLDNATYYAEVGLTIYSLFDEPIAPLADGSMGTLEQALREKQFGKIYLMVGINELGTGTREKFLETYSAAVEHIKELQPNAIIFIQGILYVTEERSAEDEYINNLNIQLRNMDISKLADQRRTFYIDVNTVYSDGKGNLSTEYTFDSAHLKAACYDQWVTFLMEHGIVTTPPES</sequence>
<dbReference type="AlphaFoldDB" id="A0A1M6Y3E7"/>
<dbReference type="GO" id="GO:0016787">
    <property type="term" value="F:hydrolase activity"/>
    <property type="evidence" value="ECO:0007669"/>
    <property type="project" value="UniProtKB-KW"/>
</dbReference>
<dbReference type="InterPro" id="IPR013830">
    <property type="entry name" value="SGNH_hydro"/>
</dbReference>
<keyword evidence="2" id="KW-0378">Hydrolase</keyword>
<proteinExistence type="predicted"/>
<dbReference type="EMBL" id="FRAH01000069">
    <property type="protein sequence ID" value="SHL12708.1"/>
    <property type="molecule type" value="Genomic_DNA"/>
</dbReference>
<evidence type="ECO:0000313" key="3">
    <source>
        <dbReference type="Proteomes" id="UP000183975"/>
    </source>
</evidence>
<protein>
    <submittedName>
        <fullName evidence="2">GDSL-like Lipase/Acylhydrolase family protein</fullName>
    </submittedName>
</protein>
<organism evidence="2 3">
    <name type="scientific">Anaerotignum lactatifermentans DSM 14214</name>
    <dbReference type="NCBI Taxonomy" id="1121323"/>
    <lineage>
        <taxon>Bacteria</taxon>
        <taxon>Bacillati</taxon>
        <taxon>Bacillota</taxon>
        <taxon>Clostridia</taxon>
        <taxon>Lachnospirales</taxon>
        <taxon>Anaerotignaceae</taxon>
        <taxon>Anaerotignum</taxon>
    </lineage>
</organism>